<feature type="domain" description="Reverse transcriptase Ty1/copia-type" evidence="3">
    <location>
        <begin position="506"/>
        <end position="712"/>
    </location>
</feature>
<dbReference type="InterPro" id="IPR036397">
    <property type="entry name" value="RNaseH_sf"/>
</dbReference>
<feature type="compositionally biased region" description="Polar residues" evidence="2">
    <location>
        <begin position="1387"/>
        <end position="1398"/>
    </location>
</feature>
<feature type="compositionally biased region" description="Polar residues" evidence="2">
    <location>
        <begin position="388"/>
        <end position="397"/>
    </location>
</feature>
<dbReference type="PANTHER" id="PTHR11439">
    <property type="entry name" value="GAG-POL-RELATED RETROTRANSPOSON"/>
    <property type="match status" value="1"/>
</dbReference>
<feature type="compositionally biased region" description="Polar residues" evidence="2">
    <location>
        <begin position="307"/>
        <end position="322"/>
    </location>
</feature>
<feature type="compositionally biased region" description="Low complexity" evidence="2">
    <location>
        <begin position="1094"/>
        <end position="1116"/>
    </location>
</feature>
<evidence type="ECO:0000313" key="6">
    <source>
        <dbReference type="Proteomes" id="UP001151760"/>
    </source>
</evidence>
<dbReference type="SUPFAM" id="SSF56672">
    <property type="entry name" value="DNA/RNA polymerases"/>
    <property type="match status" value="1"/>
</dbReference>
<evidence type="ECO:0000256" key="2">
    <source>
        <dbReference type="SAM" id="MobiDB-lite"/>
    </source>
</evidence>
<comment type="caution">
    <text evidence="5">The sequence shown here is derived from an EMBL/GenBank/DDBJ whole genome shotgun (WGS) entry which is preliminary data.</text>
</comment>
<feature type="region of interest" description="Disordered" evidence="2">
    <location>
        <begin position="1387"/>
        <end position="1417"/>
    </location>
</feature>
<dbReference type="Pfam" id="PF07727">
    <property type="entry name" value="RVT_2"/>
    <property type="match status" value="1"/>
</dbReference>
<sequence length="1484" mass="167978">MVLRAVLMKSGLVSINTARQVNVAHSKSTVNAVKPMSNLSKTTHLTVKRPIHKNTAFKNSNINQRVNTARDTKFNTASPKAVVNVVKGNSFNVVKASACWVWKPKTKVLDHVSKHNSALITLKKFDYINAQATKDETSGILKSFITGVENLVDHKVKVIRSLIKAARTMLANSKLPTNFWAEAVNTVCYVQNRVLVVKPHNKTPYELFHGRTPNLNFMRPFGCPITILNTIDHLGKLDGKADEGFFVGYSLTSKVFRVFNSKTRIVEENLQIRFSKNTPNVVGSGPDWLFDIDALTRTMNYEPIVAGTQSNGFAGTKASDNAGQARKETEPVKNYILLPLWTVDPPFSQDPKSSHDDGSKPSSDDEKKVNEDPRKDSECNDQEKEDNVNSTNTVNVAGTNEVNVVGRKTSIELPFDPNMPALEDYSIFDFSRNDEDDGAEADMNNLDTTIQVSPIPTIRIHKDHPLDQVIGDLQSATQTRQMSKKLEEHGFIEAMQEELLQFKLQEVWTLVDLPNGKRAIGTKWVFRNKKDERGIVIRNKARLVAQGYTQEEGIDYDEVFAHIARIEAIRLFLAYASFKDFVVYQMDVKSDFLYGKIKEEVYVCQPLGFEDPDFPDRVYKVEKALYGLYQAHRAWYETLSTYLLDNGFKRGKIDKTLFIKRYKGDILLVQVYVDDIIFGSTKKELCNAFEKLMHEKFQMSSMGELTFFLGLQKFGFTEVKTASTPMETQKPLLKDEDGEEVDVHMYRSMIGSLMYLTSSRPDIMFAVCACARYQVNPKVSHLYAVKRIFRLISWQCKKQTVVANSTTEAEYVAASSCCGQVLWIQNQLLDYGYNFMHTKIFIDNNRKAKKSVRLMMEKLFGMELELILVTQNTHNMVAFLSKPEESDGFEQIVDFLNAQPIRYALIVNPAIYTLCIEQFWSTVMAKTINEEVQLHALVDGKKIIVTESIVRRDLQLEDAEGIDCLPNSTIFEELTRMGSKTTAWNEFSSTMASVIICLATNQKFNFSKYIFESMALNLDNLFGKFLMYPRFVQVFLEQQLDDMLSHKRIYNEPSHTKKIFRNMRRVGKGFFGRVTPLFLTMVVQNQQEFGEGSTIPTDPHHTPTITQPSTSQPQKTQKPRKPKRKDTQVPQPSGLTDIVADEAVHKELGDSLVRVATTVSSLEAEHDSGGGPRCQETMGDTIAQTRFKNVSKHSNDSLLARGNTLRSDEDSLKLKELMELCTNLQQRVLDLEKTKTTQQNEIASLKRRVKKLEQKKRSRTHGLKRLHKVGIFRRVESSGDEEDLGEDASKQGRSINAIDADEDISLVNVQDDDDNEMFDVDALNDEEVFVAEQEVAPKGVNLTVDEVTLAQALAALKSVSAATTTTTTIPTPRKGIVITELGMPTITRSSQQPSQANVQDKGKGKMVEPEPVKPTKKKVQIMLDEEIAHKLQADIDEEERITRAKEEKIDEANIAWDDIQEKVDVDYQLAERLQAEEQEQFTIE</sequence>
<feature type="coiled-coil region" evidence="1">
    <location>
        <begin position="1428"/>
        <end position="1455"/>
    </location>
</feature>
<dbReference type="Gene3D" id="3.30.420.10">
    <property type="entry name" value="Ribonuclease H-like superfamily/Ribonuclease H"/>
    <property type="match status" value="1"/>
</dbReference>
<organism evidence="5 6">
    <name type="scientific">Tanacetum coccineum</name>
    <dbReference type="NCBI Taxonomy" id="301880"/>
    <lineage>
        <taxon>Eukaryota</taxon>
        <taxon>Viridiplantae</taxon>
        <taxon>Streptophyta</taxon>
        <taxon>Embryophyta</taxon>
        <taxon>Tracheophyta</taxon>
        <taxon>Spermatophyta</taxon>
        <taxon>Magnoliopsida</taxon>
        <taxon>eudicotyledons</taxon>
        <taxon>Gunneridae</taxon>
        <taxon>Pentapetalae</taxon>
        <taxon>asterids</taxon>
        <taxon>campanulids</taxon>
        <taxon>Asterales</taxon>
        <taxon>Asteraceae</taxon>
        <taxon>Asteroideae</taxon>
        <taxon>Anthemideae</taxon>
        <taxon>Anthemidinae</taxon>
        <taxon>Tanacetum</taxon>
    </lineage>
</organism>
<reference evidence="5" key="2">
    <citation type="submission" date="2022-01" db="EMBL/GenBank/DDBJ databases">
        <authorList>
            <person name="Yamashiro T."/>
            <person name="Shiraishi A."/>
            <person name="Satake H."/>
            <person name="Nakayama K."/>
        </authorList>
    </citation>
    <scope>NUCLEOTIDE SEQUENCE</scope>
</reference>
<feature type="coiled-coil region" evidence="1">
    <location>
        <begin position="1214"/>
        <end position="1255"/>
    </location>
</feature>
<keyword evidence="6" id="KW-1185">Reference proteome</keyword>
<feature type="region of interest" description="Disordered" evidence="2">
    <location>
        <begin position="1090"/>
        <end position="1135"/>
    </location>
</feature>
<dbReference type="InterPro" id="IPR013103">
    <property type="entry name" value="RVT_2"/>
</dbReference>
<evidence type="ECO:0000259" key="3">
    <source>
        <dbReference type="Pfam" id="PF07727"/>
    </source>
</evidence>
<dbReference type="InterPro" id="IPR057670">
    <property type="entry name" value="SH3_retrovirus"/>
</dbReference>
<feature type="domain" description="Retroviral polymerase SH3-like" evidence="4">
    <location>
        <begin position="228"/>
        <end position="277"/>
    </location>
</feature>
<keyword evidence="1" id="KW-0175">Coiled coil</keyword>
<evidence type="ECO:0000259" key="4">
    <source>
        <dbReference type="Pfam" id="PF25597"/>
    </source>
</evidence>
<dbReference type="InterPro" id="IPR012337">
    <property type="entry name" value="RNaseH-like_sf"/>
</dbReference>
<dbReference type="EMBL" id="BQNB010017712">
    <property type="protein sequence ID" value="GJT66405.1"/>
    <property type="molecule type" value="Genomic_DNA"/>
</dbReference>
<feature type="region of interest" description="Disordered" evidence="2">
    <location>
        <begin position="346"/>
        <end position="397"/>
    </location>
</feature>
<feature type="region of interest" description="Disordered" evidence="2">
    <location>
        <begin position="307"/>
        <end position="328"/>
    </location>
</feature>
<reference evidence="5" key="1">
    <citation type="journal article" date="2022" name="Int. J. Mol. Sci.">
        <title>Draft Genome of Tanacetum Coccineum: Genomic Comparison of Closely Related Tanacetum-Family Plants.</title>
        <authorList>
            <person name="Yamashiro T."/>
            <person name="Shiraishi A."/>
            <person name="Nakayama K."/>
            <person name="Satake H."/>
        </authorList>
    </citation>
    <scope>NUCLEOTIDE SEQUENCE</scope>
</reference>
<dbReference type="Pfam" id="PF25597">
    <property type="entry name" value="SH3_retrovirus"/>
    <property type="match status" value="1"/>
</dbReference>
<proteinExistence type="predicted"/>
<dbReference type="PANTHER" id="PTHR11439:SF495">
    <property type="entry name" value="REVERSE TRANSCRIPTASE, RNA-DEPENDENT DNA POLYMERASE-RELATED"/>
    <property type="match status" value="1"/>
</dbReference>
<dbReference type="Proteomes" id="UP001151760">
    <property type="component" value="Unassembled WGS sequence"/>
</dbReference>
<feature type="compositionally biased region" description="Basic and acidic residues" evidence="2">
    <location>
        <begin position="352"/>
        <end position="387"/>
    </location>
</feature>
<evidence type="ECO:0000313" key="5">
    <source>
        <dbReference type="EMBL" id="GJT66405.1"/>
    </source>
</evidence>
<accession>A0ABQ5FU58</accession>
<gene>
    <name evidence="5" type="ORF">Tco_1017885</name>
</gene>
<dbReference type="SUPFAM" id="SSF53098">
    <property type="entry name" value="Ribonuclease H-like"/>
    <property type="match status" value="1"/>
</dbReference>
<name>A0ABQ5FU58_9ASTR</name>
<protein>
    <submittedName>
        <fullName evidence="5">Ribonuclease H-like domain-containing protein</fullName>
    </submittedName>
</protein>
<dbReference type="InterPro" id="IPR043502">
    <property type="entry name" value="DNA/RNA_pol_sf"/>
</dbReference>
<evidence type="ECO:0000256" key="1">
    <source>
        <dbReference type="SAM" id="Coils"/>
    </source>
</evidence>
<dbReference type="CDD" id="cd09272">
    <property type="entry name" value="RNase_HI_RT_Ty1"/>
    <property type="match status" value="1"/>
</dbReference>
<feature type="compositionally biased region" description="Basic and acidic residues" evidence="2">
    <location>
        <begin position="1400"/>
        <end position="1413"/>
    </location>
</feature>